<protein>
    <recommendedName>
        <fullName evidence="5">Secreted protein</fullName>
    </recommendedName>
</protein>
<accession>D5ZPK8</accession>
<evidence type="ECO:0008006" key="5">
    <source>
        <dbReference type="Google" id="ProtNLM"/>
    </source>
</evidence>
<evidence type="ECO:0000256" key="1">
    <source>
        <dbReference type="SAM" id="MobiDB-lite"/>
    </source>
</evidence>
<feature type="compositionally biased region" description="Gly residues" evidence="1">
    <location>
        <begin position="167"/>
        <end position="179"/>
    </location>
</feature>
<name>D5ZPK8_STRV1</name>
<dbReference type="InterPro" id="IPR045513">
    <property type="entry name" value="DUF6479"/>
</dbReference>
<organism evidence="3 4">
    <name type="scientific">Streptomyces viridosporus (strain ATCC 14672 / DSM 40746 / JCM 4963 / KCTC 9882 / NRRL B-12104 / FH 1290)</name>
    <name type="common">Streptomyces ghanaensis</name>
    <dbReference type="NCBI Taxonomy" id="566461"/>
    <lineage>
        <taxon>Bacteria</taxon>
        <taxon>Bacillati</taxon>
        <taxon>Actinomycetota</taxon>
        <taxon>Actinomycetes</taxon>
        <taxon>Kitasatosporales</taxon>
        <taxon>Streptomycetaceae</taxon>
        <taxon>Streptomyces</taxon>
    </lineage>
</organism>
<gene>
    <name evidence="3" type="ORF">SSFG_03509</name>
</gene>
<keyword evidence="2" id="KW-0812">Transmembrane</keyword>
<feature type="region of interest" description="Disordered" evidence="1">
    <location>
        <begin position="150"/>
        <end position="179"/>
    </location>
</feature>
<reference evidence="4" key="1">
    <citation type="submission" date="2008-12" db="EMBL/GenBank/DDBJ databases">
        <title>Annotation of Streptomyces ghanaensis ATCC 14672.</title>
        <authorList>
            <consortium name="The Broad Institute Genome Sequencing Platform"/>
            <consortium name="Broad Institute Microbial Sequencing Center"/>
            <person name="Fischbach M."/>
            <person name="Ward D."/>
            <person name="Young S."/>
            <person name="Kodira C.D."/>
            <person name="Zeng Q."/>
            <person name="Koehrsen M."/>
            <person name="Godfrey P."/>
            <person name="Alvarado L."/>
            <person name="Berlin A.M."/>
            <person name="Borenstein D."/>
            <person name="Chen Z."/>
            <person name="Engels R."/>
            <person name="Freedman E."/>
            <person name="Gellesch M."/>
            <person name="Goldberg J."/>
            <person name="Griggs A."/>
            <person name="Gujja S."/>
            <person name="Heiman D.I."/>
            <person name="Hepburn T.A."/>
            <person name="Howarth C."/>
            <person name="Jen D."/>
            <person name="Larson L."/>
            <person name="Lewis B."/>
            <person name="Mehta T."/>
            <person name="Park D."/>
            <person name="Pearson M."/>
            <person name="Roberts A."/>
            <person name="Saif S."/>
            <person name="Shea T.D."/>
            <person name="Shenoy N."/>
            <person name="Sisk P."/>
            <person name="Stolte C."/>
            <person name="Sykes S.N."/>
            <person name="Walk T."/>
            <person name="White J."/>
            <person name="Yandava C."/>
            <person name="Straight P."/>
            <person name="Clardy J."/>
            <person name="Hung D."/>
            <person name="Kolter R."/>
            <person name="Mekalanos J."/>
            <person name="Walker S."/>
            <person name="Walsh C.T."/>
            <person name="Wieland B.L.C."/>
            <person name="Ilzarbe M."/>
            <person name="Galagan J."/>
            <person name="Nusbaum C."/>
            <person name="Birren B."/>
        </authorList>
    </citation>
    <scope>NUCLEOTIDE SEQUENCE [LARGE SCALE GENOMIC DNA]</scope>
    <source>
        <strain evidence="4">ATCC 14672 / DSM 40746 / JCM 4963 / KCTC 9882 / NRRL B-12104 / FH 1290</strain>
    </source>
</reference>
<dbReference type="AlphaFoldDB" id="D5ZPK8"/>
<proteinExistence type="predicted"/>
<dbReference type="EMBL" id="DS999641">
    <property type="protein sequence ID" value="EFE68264.2"/>
    <property type="molecule type" value="Genomic_DNA"/>
</dbReference>
<feature type="transmembrane region" description="Helical" evidence="2">
    <location>
        <begin position="71"/>
        <end position="92"/>
    </location>
</feature>
<keyword evidence="2" id="KW-1133">Transmembrane helix</keyword>
<keyword evidence="2" id="KW-0472">Membrane</keyword>
<evidence type="ECO:0000313" key="3">
    <source>
        <dbReference type="EMBL" id="EFE68264.2"/>
    </source>
</evidence>
<dbReference type="Proteomes" id="UP000003824">
    <property type="component" value="Unassembled WGS sequence"/>
</dbReference>
<sequence length="179" mass="19135">MGTRRSGPAFPLTAICHSAGRAARRDGPNEAGRPEGPLSVSDIPGALSHFVVHNRTMSTATYELLAASAQVWSLIGAFVGGLVVAGALIWAVRIGMQVMDREEHRPTPEEQTRLPDGGAVREMREIREPDEVPLSPKSGARLMPYELHHASTRTGKDQVRKRWLPGSSGGFGSGGPGHV</sequence>
<feature type="compositionally biased region" description="Basic and acidic residues" evidence="1">
    <location>
        <begin position="150"/>
        <end position="160"/>
    </location>
</feature>
<dbReference type="eggNOG" id="ENOG5031N61">
    <property type="taxonomic scope" value="Bacteria"/>
</dbReference>
<dbReference type="Pfam" id="PF20087">
    <property type="entry name" value="DUF6479"/>
    <property type="match status" value="1"/>
</dbReference>
<evidence type="ECO:0000313" key="4">
    <source>
        <dbReference type="Proteomes" id="UP000003824"/>
    </source>
</evidence>
<evidence type="ECO:0000256" key="2">
    <source>
        <dbReference type="SAM" id="Phobius"/>
    </source>
</evidence>